<organism evidence="8">
    <name type="scientific">marine sediment metagenome</name>
    <dbReference type="NCBI Taxonomy" id="412755"/>
    <lineage>
        <taxon>unclassified sequences</taxon>
        <taxon>metagenomes</taxon>
        <taxon>ecological metagenomes</taxon>
    </lineage>
</organism>
<dbReference type="GO" id="GO:0000428">
    <property type="term" value="C:DNA-directed RNA polymerase complex"/>
    <property type="evidence" value="ECO:0007669"/>
    <property type="project" value="UniProtKB-KW"/>
</dbReference>
<comment type="catalytic activity">
    <reaction evidence="6">
        <text>RNA(n) + a ribonucleoside 5'-triphosphate = RNA(n+1) + diphosphate</text>
        <dbReference type="Rhea" id="RHEA:21248"/>
        <dbReference type="Rhea" id="RHEA-COMP:14527"/>
        <dbReference type="Rhea" id="RHEA-COMP:17342"/>
        <dbReference type="ChEBI" id="CHEBI:33019"/>
        <dbReference type="ChEBI" id="CHEBI:61557"/>
        <dbReference type="ChEBI" id="CHEBI:140395"/>
        <dbReference type="EC" id="2.7.7.6"/>
    </reaction>
</comment>
<dbReference type="SUPFAM" id="SSF64484">
    <property type="entry name" value="beta and beta-prime subunits of DNA dependent RNA-polymerase"/>
    <property type="match status" value="1"/>
</dbReference>
<keyword evidence="3" id="KW-0808">Transferase</keyword>
<keyword evidence="4" id="KW-0548">Nucleotidyltransferase</keyword>
<evidence type="ECO:0000256" key="4">
    <source>
        <dbReference type="ARBA" id="ARBA00022695"/>
    </source>
</evidence>
<dbReference type="InterPro" id="IPR045867">
    <property type="entry name" value="DNA-dir_RpoC_beta_prime"/>
</dbReference>
<accession>X0TFG5</accession>
<evidence type="ECO:0000256" key="5">
    <source>
        <dbReference type="ARBA" id="ARBA00023163"/>
    </source>
</evidence>
<dbReference type="EC" id="2.7.7.6" evidence="1"/>
<evidence type="ECO:0000256" key="2">
    <source>
        <dbReference type="ARBA" id="ARBA00022478"/>
    </source>
</evidence>
<feature type="domain" description="RNA polymerase Rpb1" evidence="7">
    <location>
        <begin position="1"/>
        <end position="56"/>
    </location>
</feature>
<feature type="non-terminal residue" evidence="8">
    <location>
        <position position="76"/>
    </location>
</feature>
<protein>
    <recommendedName>
        <fullName evidence="1">DNA-directed RNA polymerase</fullName>
        <ecNumber evidence="1">2.7.7.6</ecNumber>
    </recommendedName>
</protein>
<evidence type="ECO:0000259" key="7">
    <source>
        <dbReference type="Pfam" id="PF04998"/>
    </source>
</evidence>
<dbReference type="GO" id="GO:0003899">
    <property type="term" value="F:DNA-directed RNA polymerase activity"/>
    <property type="evidence" value="ECO:0007669"/>
    <property type="project" value="UniProtKB-EC"/>
</dbReference>
<reference evidence="8" key="1">
    <citation type="journal article" date="2014" name="Front. Microbiol.">
        <title>High frequency of phylogenetically diverse reductive dehalogenase-homologous genes in deep subseafloor sedimentary metagenomes.</title>
        <authorList>
            <person name="Kawai M."/>
            <person name="Futagami T."/>
            <person name="Toyoda A."/>
            <person name="Takaki Y."/>
            <person name="Nishi S."/>
            <person name="Hori S."/>
            <person name="Arai W."/>
            <person name="Tsubouchi T."/>
            <person name="Morono Y."/>
            <person name="Uchiyama I."/>
            <person name="Ito T."/>
            <person name="Fujiyama A."/>
            <person name="Inagaki F."/>
            <person name="Takami H."/>
        </authorList>
    </citation>
    <scope>NUCLEOTIDE SEQUENCE</scope>
    <source>
        <strain evidence="8">Expedition CK06-06</strain>
    </source>
</reference>
<sequence length="76" mass="8127">GIEAARQAIINEVLKVIEAQGLNVDVRHIMLVADTMCANGEINGITRYGVVSEKASVLARASFETPIKHIINAALV</sequence>
<dbReference type="PANTHER" id="PTHR19376">
    <property type="entry name" value="DNA-DIRECTED RNA POLYMERASE"/>
    <property type="match status" value="1"/>
</dbReference>
<evidence type="ECO:0000256" key="3">
    <source>
        <dbReference type="ARBA" id="ARBA00022679"/>
    </source>
</evidence>
<dbReference type="AlphaFoldDB" id="X0TFG5"/>
<dbReference type="GO" id="GO:0006351">
    <property type="term" value="P:DNA-templated transcription"/>
    <property type="evidence" value="ECO:0007669"/>
    <property type="project" value="InterPro"/>
</dbReference>
<keyword evidence="5" id="KW-0804">Transcription</keyword>
<keyword evidence="2" id="KW-0240">DNA-directed RNA polymerase</keyword>
<dbReference type="PANTHER" id="PTHR19376:SF32">
    <property type="entry name" value="DNA-DIRECTED RNA POLYMERASE III SUBUNIT RPC1"/>
    <property type="match status" value="1"/>
</dbReference>
<proteinExistence type="predicted"/>
<evidence type="ECO:0000256" key="1">
    <source>
        <dbReference type="ARBA" id="ARBA00012418"/>
    </source>
</evidence>
<feature type="non-terminal residue" evidence="8">
    <location>
        <position position="1"/>
    </location>
</feature>
<evidence type="ECO:0000313" key="8">
    <source>
        <dbReference type="EMBL" id="GAF92313.1"/>
    </source>
</evidence>
<name>X0TFG5_9ZZZZ</name>
<dbReference type="EMBL" id="BARS01014328">
    <property type="protein sequence ID" value="GAF92313.1"/>
    <property type="molecule type" value="Genomic_DNA"/>
</dbReference>
<dbReference type="GO" id="GO:0003677">
    <property type="term" value="F:DNA binding"/>
    <property type="evidence" value="ECO:0007669"/>
    <property type="project" value="InterPro"/>
</dbReference>
<gene>
    <name evidence="8" type="ORF">S01H1_24242</name>
</gene>
<dbReference type="Pfam" id="PF04998">
    <property type="entry name" value="RNA_pol_Rpb1_5"/>
    <property type="match status" value="1"/>
</dbReference>
<comment type="caution">
    <text evidence="8">The sequence shown here is derived from an EMBL/GenBank/DDBJ whole genome shotgun (WGS) entry which is preliminary data.</text>
</comment>
<evidence type="ECO:0000256" key="6">
    <source>
        <dbReference type="ARBA" id="ARBA00048552"/>
    </source>
</evidence>
<dbReference type="InterPro" id="IPR007081">
    <property type="entry name" value="RNA_pol_Rpb1_5"/>
</dbReference>